<gene>
    <name evidence="2" type="ORF">SAMN05660206_101352</name>
</gene>
<dbReference type="EMBL" id="FOZZ01000001">
    <property type="protein sequence ID" value="SFS36910.1"/>
    <property type="molecule type" value="Genomic_DNA"/>
</dbReference>
<feature type="chain" id="PRO_5011694052" description="Outer membrane protein beta-barrel domain-containing protein" evidence="1">
    <location>
        <begin position="20"/>
        <end position="200"/>
    </location>
</feature>
<feature type="signal peptide" evidence="1">
    <location>
        <begin position="1"/>
        <end position="19"/>
    </location>
</feature>
<dbReference type="OrthoDB" id="1072274at2"/>
<evidence type="ECO:0008006" key="4">
    <source>
        <dbReference type="Google" id="ProtNLM"/>
    </source>
</evidence>
<protein>
    <recommendedName>
        <fullName evidence="4">Outer membrane protein beta-barrel domain-containing protein</fullName>
    </recommendedName>
</protein>
<name>A0A1I6P9V0_9SPHI</name>
<dbReference type="STRING" id="683125.SAMN05660206_101352"/>
<evidence type="ECO:0000313" key="3">
    <source>
        <dbReference type="Proteomes" id="UP000198785"/>
    </source>
</evidence>
<reference evidence="2 3" key="1">
    <citation type="submission" date="2016-10" db="EMBL/GenBank/DDBJ databases">
        <authorList>
            <person name="de Groot N.N."/>
        </authorList>
    </citation>
    <scope>NUCLEOTIDE SEQUENCE [LARGE SCALE GENOMIC DNA]</scope>
    <source>
        <strain evidence="2 3">DSM 22789</strain>
    </source>
</reference>
<keyword evidence="3" id="KW-1185">Reference proteome</keyword>
<organism evidence="2 3">
    <name type="scientific">Sphingobacterium wenxiniae</name>
    <dbReference type="NCBI Taxonomy" id="683125"/>
    <lineage>
        <taxon>Bacteria</taxon>
        <taxon>Pseudomonadati</taxon>
        <taxon>Bacteroidota</taxon>
        <taxon>Sphingobacteriia</taxon>
        <taxon>Sphingobacteriales</taxon>
        <taxon>Sphingobacteriaceae</taxon>
        <taxon>Sphingobacterium</taxon>
    </lineage>
</organism>
<dbReference type="AlphaFoldDB" id="A0A1I6P9V0"/>
<evidence type="ECO:0000313" key="2">
    <source>
        <dbReference type="EMBL" id="SFS36910.1"/>
    </source>
</evidence>
<evidence type="ECO:0000256" key="1">
    <source>
        <dbReference type="SAM" id="SignalP"/>
    </source>
</evidence>
<proteinExistence type="predicted"/>
<sequence>MRSLFILFVCGLLSHTVIAQEGWSSKYINLGFNSTKLKVEDFDESIKSKFGINLTSGRTFFFNKEPIADMLRFGLDWSWVDAHYSKFTDEDFDEEFSMQKLNLGMQAGPSVTVMPVDNLKIKAHLRYAPSYSLFYDADEELYTAFENYFIPGLTVSYGAVGLGLEYRGGSGKYDFSGEEEGGEKVKLKSSGMRFYVSFSF</sequence>
<dbReference type="Proteomes" id="UP000198785">
    <property type="component" value="Unassembled WGS sequence"/>
</dbReference>
<accession>A0A1I6P9V0</accession>
<keyword evidence="1" id="KW-0732">Signal</keyword>
<dbReference type="RefSeq" id="WP_093363420.1">
    <property type="nucleotide sequence ID" value="NZ_FOZZ01000001.1"/>
</dbReference>